<proteinExistence type="predicted"/>
<dbReference type="AlphaFoldDB" id="A0A699QN89"/>
<evidence type="ECO:0000256" key="1">
    <source>
        <dbReference type="SAM" id="MobiDB-lite"/>
    </source>
</evidence>
<name>A0A699QN89_TANCI</name>
<reference evidence="2" key="1">
    <citation type="journal article" date="2019" name="Sci. Rep.">
        <title>Draft genome of Tanacetum cinerariifolium, the natural source of mosquito coil.</title>
        <authorList>
            <person name="Yamashiro T."/>
            <person name="Shiraishi A."/>
            <person name="Satake H."/>
            <person name="Nakayama K."/>
        </authorList>
    </citation>
    <scope>NUCLEOTIDE SEQUENCE</scope>
</reference>
<accession>A0A699QN89</accession>
<feature type="non-terminal residue" evidence="2">
    <location>
        <position position="250"/>
    </location>
</feature>
<feature type="compositionally biased region" description="Acidic residues" evidence="1">
    <location>
        <begin position="36"/>
        <end position="47"/>
    </location>
</feature>
<gene>
    <name evidence="2" type="ORF">Tci_845613</name>
</gene>
<feature type="region of interest" description="Disordered" evidence="1">
    <location>
        <begin position="22"/>
        <end position="48"/>
    </location>
</feature>
<organism evidence="2">
    <name type="scientific">Tanacetum cinerariifolium</name>
    <name type="common">Dalmatian daisy</name>
    <name type="synonym">Chrysanthemum cinerariifolium</name>
    <dbReference type="NCBI Taxonomy" id="118510"/>
    <lineage>
        <taxon>Eukaryota</taxon>
        <taxon>Viridiplantae</taxon>
        <taxon>Streptophyta</taxon>
        <taxon>Embryophyta</taxon>
        <taxon>Tracheophyta</taxon>
        <taxon>Spermatophyta</taxon>
        <taxon>Magnoliopsida</taxon>
        <taxon>eudicotyledons</taxon>
        <taxon>Gunneridae</taxon>
        <taxon>Pentapetalae</taxon>
        <taxon>asterids</taxon>
        <taxon>campanulids</taxon>
        <taxon>Asterales</taxon>
        <taxon>Asteraceae</taxon>
        <taxon>Asteroideae</taxon>
        <taxon>Anthemideae</taxon>
        <taxon>Anthemidinae</taxon>
        <taxon>Tanacetum</taxon>
    </lineage>
</organism>
<comment type="caution">
    <text evidence="2">The sequence shown here is derived from an EMBL/GenBank/DDBJ whole genome shotgun (WGS) entry which is preliminary data.</text>
</comment>
<dbReference type="EMBL" id="BKCJ011043466">
    <property type="protein sequence ID" value="GFC73643.1"/>
    <property type="molecule type" value="Genomic_DNA"/>
</dbReference>
<protein>
    <submittedName>
        <fullName evidence="2">Uncharacterized protein</fullName>
    </submittedName>
</protein>
<evidence type="ECO:0000313" key="2">
    <source>
        <dbReference type="EMBL" id="GFC73643.1"/>
    </source>
</evidence>
<sequence>MFDIDYLTDSLNYFRVSSTNLTAGCQGAKPSNAGSQEDDSDSDDEPDVLIIHSTPTPVVPIVDEATTQNDGTKSDHATTNPDNLNELTELQALQRQEQAGKEEADQLGLAFPSLNLILGVGSTPIGSFVSAGSTPLVSAGSTPPMSPCASPNSADRHSISAGKCYVPAGRLTSSTGRPVSTGKPNGFAGRQISAGRPSGSAARTPVHAGCILGKLTSHTSSERFPRAFSMENSYIHDGLKIFDCPKSGIF</sequence>